<dbReference type="EMBL" id="JABACI010000001">
    <property type="protein sequence ID" value="NLP83409.1"/>
    <property type="molecule type" value="Genomic_DNA"/>
</dbReference>
<comment type="caution">
    <text evidence="1">The sequence shown here is derived from an EMBL/GenBank/DDBJ whole genome shotgun (WGS) entry which is preliminary data.</text>
</comment>
<evidence type="ECO:0000313" key="2">
    <source>
        <dbReference type="Proteomes" id="UP001429745"/>
    </source>
</evidence>
<reference evidence="1 2" key="1">
    <citation type="submission" date="2020-04" db="EMBL/GenBank/DDBJ databases">
        <title>CFH 90308 Microbacterium sp.</title>
        <authorList>
            <person name="Nie G."/>
            <person name="Ming H."/>
            <person name="Xia T."/>
        </authorList>
    </citation>
    <scope>NUCLEOTIDE SEQUENCE [LARGE SCALE GENOMIC DNA]</scope>
    <source>
        <strain evidence="1 2">CFH 90308</strain>
    </source>
</reference>
<name>A0ABX1KBH8_9MICO</name>
<protein>
    <recommendedName>
        <fullName evidence="3">DUF4352 domain-containing protein</fullName>
    </recommendedName>
</protein>
<proteinExistence type="predicted"/>
<gene>
    <name evidence="1" type="ORF">HF576_06105</name>
</gene>
<dbReference type="Proteomes" id="UP001429745">
    <property type="component" value="Unassembled WGS sequence"/>
</dbReference>
<organism evidence="1 2">
    <name type="scientific">Microbacterium salsuginis</name>
    <dbReference type="NCBI Taxonomy" id="2722803"/>
    <lineage>
        <taxon>Bacteria</taxon>
        <taxon>Bacillati</taxon>
        <taxon>Actinomycetota</taxon>
        <taxon>Actinomycetes</taxon>
        <taxon>Micrococcales</taxon>
        <taxon>Microbacteriaceae</taxon>
        <taxon>Microbacterium</taxon>
    </lineage>
</organism>
<sequence length="225" mass="23906">MLVSESPDAAPVPRRRFEWIRAATDRVPTRWFAGLATAAFLAATAAFGGLATAAPPELAQLEPGDAHVTDQRSLTVKRAVLIDELPGSGVFPEEGQRVLALVVDVENTWDEPQGSFGKESIGDSFTIEGVDAEADSSVARLDDATTSPELQPGVPAELVYTWAVDADDYAEGDELTVTLQELSLYTGSFVMNGQWWTDPVPDATVTLEIEDVGAGAEPEEAGDDG</sequence>
<accession>A0ABX1KBH8</accession>
<evidence type="ECO:0000313" key="1">
    <source>
        <dbReference type="EMBL" id="NLP83409.1"/>
    </source>
</evidence>
<evidence type="ECO:0008006" key="3">
    <source>
        <dbReference type="Google" id="ProtNLM"/>
    </source>
</evidence>
<keyword evidence="2" id="KW-1185">Reference proteome</keyword>